<keyword evidence="6 7" id="KW-0472">Membrane</keyword>
<feature type="domain" description="Major facilitator superfamily (MFS) profile" evidence="8">
    <location>
        <begin position="19"/>
        <end position="412"/>
    </location>
</feature>
<accession>A0A3M9N0K3</accession>
<dbReference type="GO" id="GO:0005886">
    <property type="term" value="C:plasma membrane"/>
    <property type="evidence" value="ECO:0007669"/>
    <property type="project" value="UniProtKB-SubCell"/>
</dbReference>
<feature type="transmembrane region" description="Helical" evidence="7">
    <location>
        <begin position="237"/>
        <end position="258"/>
    </location>
</feature>
<dbReference type="InterPro" id="IPR020846">
    <property type="entry name" value="MFS_dom"/>
</dbReference>
<feature type="transmembrane region" description="Helical" evidence="7">
    <location>
        <begin position="27"/>
        <end position="51"/>
    </location>
</feature>
<keyword evidence="3" id="KW-1003">Cell membrane</keyword>
<dbReference type="InterPro" id="IPR010290">
    <property type="entry name" value="TM_effector"/>
</dbReference>
<feature type="transmembrane region" description="Helical" evidence="7">
    <location>
        <begin position="90"/>
        <end position="110"/>
    </location>
</feature>
<dbReference type="AlphaFoldDB" id="A0A3M9N0K3"/>
<evidence type="ECO:0000313" key="10">
    <source>
        <dbReference type="Proteomes" id="UP000272117"/>
    </source>
</evidence>
<keyword evidence="2" id="KW-0813">Transport</keyword>
<dbReference type="PANTHER" id="PTHR23513">
    <property type="entry name" value="INTEGRAL MEMBRANE EFFLUX PROTEIN-RELATED"/>
    <property type="match status" value="1"/>
</dbReference>
<evidence type="ECO:0000256" key="5">
    <source>
        <dbReference type="ARBA" id="ARBA00022989"/>
    </source>
</evidence>
<dbReference type="Proteomes" id="UP000272117">
    <property type="component" value="Unassembled WGS sequence"/>
</dbReference>
<feature type="transmembrane region" description="Helical" evidence="7">
    <location>
        <begin position="186"/>
        <end position="203"/>
    </location>
</feature>
<dbReference type="OrthoDB" id="9775268at2"/>
<comment type="subcellular location">
    <subcellularLocation>
        <location evidence="1">Cell membrane</location>
        <topology evidence="1">Multi-pass membrane protein</topology>
    </subcellularLocation>
</comment>
<dbReference type="PANTHER" id="PTHR23513:SF11">
    <property type="entry name" value="STAPHYLOFERRIN A TRANSPORTER"/>
    <property type="match status" value="1"/>
</dbReference>
<dbReference type="SUPFAM" id="SSF103473">
    <property type="entry name" value="MFS general substrate transporter"/>
    <property type="match status" value="1"/>
</dbReference>
<evidence type="ECO:0000256" key="4">
    <source>
        <dbReference type="ARBA" id="ARBA00022692"/>
    </source>
</evidence>
<evidence type="ECO:0000313" key="9">
    <source>
        <dbReference type="EMBL" id="RNI31310.1"/>
    </source>
</evidence>
<comment type="caution">
    <text evidence="9">The sequence shown here is derived from an EMBL/GenBank/DDBJ whole genome shotgun (WGS) entry which is preliminary data.</text>
</comment>
<evidence type="ECO:0000256" key="6">
    <source>
        <dbReference type="ARBA" id="ARBA00023136"/>
    </source>
</evidence>
<keyword evidence="4 7" id="KW-0812">Transmembrane</keyword>
<keyword evidence="10" id="KW-1185">Reference proteome</keyword>
<evidence type="ECO:0000256" key="3">
    <source>
        <dbReference type="ARBA" id="ARBA00022475"/>
    </source>
</evidence>
<feature type="transmembrane region" description="Helical" evidence="7">
    <location>
        <begin position="322"/>
        <end position="340"/>
    </location>
</feature>
<feature type="transmembrane region" description="Helical" evidence="7">
    <location>
        <begin position="57"/>
        <end position="78"/>
    </location>
</feature>
<evidence type="ECO:0000256" key="2">
    <source>
        <dbReference type="ARBA" id="ARBA00022448"/>
    </source>
</evidence>
<dbReference type="CDD" id="cd06173">
    <property type="entry name" value="MFS_MefA_like"/>
    <property type="match status" value="1"/>
</dbReference>
<evidence type="ECO:0000256" key="7">
    <source>
        <dbReference type="SAM" id="Phobius"/>
    </source>
</evidence>
<feature type="transmembrane region" description="Helical" evidence="7">
    <location>
        <begin position="270"/>
        <end position="289"/>
    </location>
</feature>
<dbReference type="Gene3D" id="1.20.1250.20">
    <property type="entry name" value="MFS general substrate transporter like domains"/>
    <property type="match status" value="2"/>
</dbReference>
<gene>
    <name evidence="9" type="ORF">EFB08_01935</name>
</gene>
<keyword evidence="5 7" id="KW-1133">Transmembrane helix</keyword>
<feature type="transmembrane region" description="Helical" evidence="7">
    <location>
        <begin position="296"/>
        <end position="316"/>
    </location>
</feature>
<feature type="transmembrane region" description="Helical" evidence="7">
    <location>
        <begin position="116"/>
        <end position="134"/>
    </location>
</feature>
<reference evidence="9 10" key="1">
    <citation type="submission" date="2018-11" db="EMBL/GenBank/DDBJ databases">
        <title>Rufibacter latericius sp. nov., isolated from water in Baiyang Lake.</title>
        <authorList>
            <person name="Yang Y."/>
        </authorList>
    </citation>
    <scope>NUCLEOTIDE SEQUENCE [LARGE SCALE GENOMIC DNA]</scope>
    <source>
        <strain evidence="9 10">R-22-1c-1</strain>
    </source>
</reference>
<dbReference type="RefSeq" id="WP_123125214.1">
    <property type="nucleotide sequence ID" value="NZ_RJJD01000001.1"/>
</dbReference>
<dbReference type="InterPro" id="IPR036259">
    <property type="entry name" value="MFS_trans_sf"/>
</dbReference>
<dbReference type="GO" id="GO:0022857">
    <property type="term" value="F:transmembrane transporter activity"/>
    <property type="evidence" value="ECO:0007669"/>
    <property type="project" value="InterPro"/>
</dbReference>
<name>A0A3M9N0K3_9BACT</name>
<feature type="transmembrane region" description="Helical" evidence="7">
    <location>
        <begin position="386"/>
        <end position="405"/>
    </location>
</feature>
<dbReference type="PROSITE" id="PS50850">
    <property type="entry name" value="MFS"/>
    <property type="match status" value="1"/>
</dbReference>
<protein>
    <submittedName>
        <fullName evidence="9">MFS transporter</fullName>
    </submittedName>
</protein>
<evidence type="ECO:0000259" key="8">
    <source>
        <dbReference type="PROSITE" id="PS50850"/>
    </source>
</evidence>
<organism evidence="9 10">
    <name type="scientific">Rufibacter latericius</name>
    <dbReference type="NCBI Taxonomy" id="2487040"/>
    <lineage>
        <taxon>Bacteria</taxon>
        <taxon>Pseudomonadati</taxon>
        <taxon>Bacteroidota</taxon>
        <taxon>Cytophagia</taxon>
        <taxon>Cytophagales</taxon>
        <taxon>Hymenobacteraceae</taxon>
        <taxon>Rufibacter</taxon>
    </lineage>
</organism>
<proteinExistence type="predicted"/>
<feature type="transmembrane region" description="Helical" evidence="7">
    <location>
        <begin position="155"/>
        <end position="180"/>
    </location>
</feature>
<feature type="transmembrane region" description="Helical" evidence="7">
    <location>
        <begin position="361"/>
        <end position="380"/>
    </location>
</feature>
<evidence type="ECO:0000256" key="1">
    <source>
        <dbReference type="ARBA" id="ARBA00004651"/>
    </source>
</evidence>
<sequence>MEETSTAEKPSRLGGMFRALKYRNYRLFFMGQSISLIGTWMQQIAMSWLVYRLTDSVFLLGMVSFANQIPSFLLGPFAGVISDRFNRHRVLLLTQFLFLLEASILAALVLTDTITIHYILALGVFAGIVNAFDMSARQALVVQLVEKREDMSNAIALNSSMFNMARLVGPSVAGGIIATLGEGVCFLINALSYLAVLTSLLLMRLPVMERKVQDTQVLKSLGEGFRYAFGFAPIRDILVLIATLSLFGMPFTVLMPAIARDVLGGDASTLGLLMGASGVGALIGALYLASRKSVLGLGRVIVGASVLFGVGLIGFALSKTMLLSMVGIFVVGLGMILRMASSNTLLQTIVDDDKRGRVMSFYSMAFMGMAPIGSLLAGWVAERIGVAYTLLGCGIICLVSIVPFVRSLPRSRELVRPIYQRLGILPEIADGLQTASTLSSPPEGGKM</sequence>
<dbReference type="Pfam" id="PF05977">
    <property type="entry name" value="MFS_3"/>
    <property type="match status" value="1"/>
</dbReference>
<dbReference type="EMBL" id="RJJD01000001">
    <property type="protein sequence ID" value="RNI31310.1"/>
    <property type="molecule type" value="Genomic_DNA"/>
</dbReference>